<evidence type="ECO:0000313" key="2">
    <source>
        <dbReference type="Proteomes" id="UP000469346"/>
    </source>
</evidence>
<dbReference type="Proteomes" id="UP000469346">
    <property type="component" value="Unassembled WGS sequence"/>
</dbReference>
<dbReference type="RefSeq" id="WP_163299395.1">
    <property type="nucleotide sequence ID" value="NZ_JAAGRR010000144.1"/>
</dbReference>
<dbReference type="GO" id="GO:0006310">
    <property type="term" value="P:DNA recombination"/>
    <property type="evidence" value="ECO:0007669"/>
    <property type="project" value="InterPro"/>
</dbReference>
<protein>
    <submittedName>
        <fullName evidence="1">Recombination-associated protein RdgC</fullName>
    </submittedName>
</protein>
<keyword evidence="2" id="KW-1185">Reference proteome</keyword>
<organism evidence="1 2">
    <name type="scientific">Dissulfurirhabdus thermomarina</name>
    <dbReference type="NCBI Taxonomy" id="1765737"/>
    <lineage>
        <taxon>Bacteria</taxon>
        <taxon>Deltaproteobacteria</taxon>
        <taxon>Dissulfurirhabdaceae</taxon>
        <taxon>Dissulfurirhabdus</taxon>
    </lineage>
</organism>
<dbReference type="InterPro" id="IPR007476">
    <property type="entry name" value="RdgC"/>
</dbReference>
<evidence type="ECO:0000313" key="1">
    <source>
        <dbReference type="EMBL" id="NDY43285.1"/>
    </source>
</evidence>
<gene>
    <name evidence="1" type="ORF">G3N55_10580</name>
</gene>
<name>A0A6N9TPU1_DISTH</name>
<sequence length="202" mass="23013">MGILSAAVGVTRYRVVDPVPGDFWSWAADRVAARAFREREPDTAERRSGWAAVAHPLEEGVTLADMAFGDYLVLALRVDERRLPAAVLKKHCLREEARVAAETGRRRLPRQHRAEIRERVRRSLLARALAVPKTADFTWHVSTGQVLFLSCQTGLREAFEDLFLRTFERRLHPVVPYLLAQELLPDVDRRRALAELRAEVLV</sequence>
<dbReference type="Pfam" id="PF04381">
    <property type="entry name" value="RdgC"/>
    <property type="match status" value="1"/>
</dbReference>
<dbReference type="EMBL" id="JAAGRR010000144">
    <property type="protein sequence ID" value="NDY43285.1"/>
    <property type="molecule type" value="Genomic_DNA"/>
</dbReference>
<accession>A0A6N9TPU1</accession>
<reference evidence="1 2" key="1">
    <citation type="submission" date="2020-02" db="EMBL/GenBank/DDBJ databases">
        <title>Comparative genomics of sulfur disproportionating microorganisms.</title>
        <authorList>
            <person name="Ward L.M."/>
            <person name="Bertran E."/>
            <person name="Johnston D.T."/>
        </authorList>
    </citation>
    <scope>NUCLEOTIDE SEQUENCE [LARGE SCALE GENOMIC DNA]</scope>
    <source>
        <strain evidence="1 2">DSM 100025</strain>
    </source>
</reference>
<proteinExistence type="predicted"/>
<dbReference type="AlphaFoldDB" id="A0A6N9TPU1"/>
<comment type="caution">
    <text evidence="1">The sequence shown here is derived from an EMBL/GenBank/DDBJ whole genome shotgun (WGS) entry which is preliminary data.</text>
</comment>